<dbReference type="Proteomes" id="UP001172102">
    <property type="component" value="Unassembled WGS sequence"/>
</dbReference>
<evidence type="ECO:0000313" key="3">
    <source>
        <dbReference type="Proteomes" id="UP001172102"/>
    </source>
</evidence>
<evidence type="ECO:0000256" key="1">
    <source>
        <dbReference type="SAM" id="MobiDB-lite"/>
    </source>
</evidence>
<dbReference type="EMBL" id="JAUKUA010000003">
    <property type="protein sequence ID" value="KAK0719390.1"/>
    <property type="molecule type" value="Genomic_DNA"/>
</dbReference>
<feature type="compositionally biased region" description="Polar residues" evidence="1">
    <location>
        <begin position="52"/>
        <end position="64"/>
    </location>
</feature>
<gene>
    <name evidence="2" type="ORF">B0H67DRAFT_573014</name>
</gene>
<dbReference type="PANTHER" id="PTHR38166">
    <property type="entry name" value="C2H2-TYPE DOMAIN-CONTAINING PROTEIN-RELATED"/>
    <property type="match status" value="1"/>
</dbReference>
<protein>
    <recommendedName>
        <fullName evidence="4">C2H2-type domain-containing protein</fullName>
    </recommendedName>
</protein>
<organism evidence="2 3">
    <name type="scientific">Lasiosphaeris hirsuta</name>
    <dbReference type="NCBI Taxonomy" id="260670"/>
    <lineage>
        <taxon>Eukaryota</taxon>
        <taxon>Fungi</taxon>
        <taxon>Dikarya</taxon>
        <taxon>Ascomycota</taxon>
        <taxon>Pezizomycotina</taxon>
        <taxon>Sordariomycetes</taxon>
        <taxon>Sordariomycetidae</taxon>
        <taxon>Sordariales</taxon>
        <taxon>Lasiosphaeriaceae</taxon>
        <taxon>Lasiosphaeris</taxon>
    </lineage>
</organism>
<name>A0AA40DXN0_9PEZI</name>
<dbReference type="AlphaFoldDB" id="A0AA40DXN0"/>
<reference evidence="2" key="1">
    <citation type="submission" date="2023-06" db="EMBL/GenBank/DDBJ databases">
        <title>Genome-scale phylogeny and comparative genomics of the fungal order Sordariales.</title>
        <authorList>
            <consortium name="Lawrence Berkeley National Laboratory"/>
            <person name="Hensen N."/>
            <person name="Bonometti L."/>
            <person name="Westerberg I."/>
            <person name="Brannstrom I.O."/>
            <person name="Guillou S."/>
            <person name="Cros-Aarteil S."/>
            <person name="Calhoun S."/>
            <person name="Haridas S."/>
            <person name="Kuo A."/>
            <person name="Mondo S."/>
            <person name="Pangilinan J."/>
            <person name="Riley R."/>
            <person name="Labutti K."/>
            <person name="Andreopoulos B."/>
            <person name="Lipzen A."/>
            <person name="Chen C."/>
            <person name="Yanf M."/>
            <person name="Daum C."/>
            <person name="Ng V."/>
            <person name="Clum A."/>
            <person name="Steindorff A."/>
            <person name="Ohm R."/>
            <person name="Martin F."/>
            <person name="Silar P."/>
            <person name="Natvig D."/>
            <person name="Lalanne C."/>
            <person name="Gautier V."/>
            <person name="Ament-Velasquez S.L."/>
            <person name="Kruys A."/>
            <person name="Hutchinson M.I."/>
            <person name="Powell A.J."/>
            <person name="Barry K."/>
            <person name="Miller A.N."/>
            <person name="Grigoriev I.V."/>
            <person name="Debuchy R."/>
            <person name="Gladieux P."/>
            <person name="Thoren M.H."/>
            <person name="Johannesson H."/>
        </authorList>
    </citation>
    <scope>NUCLEOTIDE SEQUENCE</scope>
    <source>
        <strain evidence="2">SMH4607-1</strain>
    </source>
</reference>
<accession>A0AA40DXN0</accession>
<comment type="caution">
    <text evidence="2">The sequence shown here is derived from an EMBL/GenBank/DDBJ whole genome shotgun (WGS) entry which is preliminary data.</text>
</comment>
<proteinExistence type="predicted"/>
<keyword evidence="3" id="KW-1185">Reference proteome</keyword>
<feature type="region of interest" description="Disordered" evidence="1">
    <location>
        <begin position="52"/>
        <end position="97"/>
    </location>
</feature>
<dbReference type="PANTHER" id="PTHR38166:SF1">
    <property type="entry name" value="C2H2-TYPE DOMAIN-CONTAINING PROTEIN"/>
    <property type="match status" value="1"/>
</dbReference>
<evidence type="ECO:0008006" key="4">
    <source>
        <dbReference type="Google" id="ProtNLM"/>
    </source>
</evidence>
<evidence type="ECO:0000313" key="2">
    <source>
        <dbReference type="EMBL" id="KAK0719390.1"/>
    </source>
</evidence>
<sequence length="402" mass="45488">MTQLPETFREPHGFITIEDSTENGLGAHLHALDHQGKGRLFASSQDYNVSSFSQHSSMPTSLDSTAKRQLHQQPMSGSVTELRPPKRPLPPRPHQQPAKMEKLIFACPFCKLDPRVYRDCLRFRLTRIRDVVQHLKRKHADRIHCPRCNEVFDRLGSLVIHQQSGKPCELRKPAHSVLISRSQLDELSKMRDSSRVKSAREQWMDMWLVLFPTIDPPESPYLETYDENNVVSRLRKAWESCRTEIAEDVIQRAGFPLATQRDQTVEVLDLFLQLLLKRFATAGTETQPEFSSASDITSCSPAGSFRGSGKPLLDLRGSADEKTPMVTSQNTEFFNPYSKVINCNLDGELAAQPWNQDTDSKSILNDPSLVPFDSSPAVSGWQGFDLGDKYHSLTVDPKWLST</sequence>